<evidence type="ECO:0000256" key="10">
    <source>
        <dbReference type="SAM" id="Phobius"/>
    </source>
</evidence>
<evidence type="ECO:0000313" key="12">
    <source>
        <dbReference type="EMBL" id="KAJ8442149.1"/>
    </source>
</evidence>
<evidence type="ECO:0000256" key="7">
    <source>
        <dbReference type="ARBA" id="ARBA00023288"/>
    </source>
</evidence>
<gene>
    <name evidence="12" type="ORF">Cgig2_015490</name>
</gene>
<evidence type="ECO:0000256" key="3">
    <source>
        <dbReference type="ARBA" id="ARBA00022729"/>
    </source>
</evidence>
<evidence type="ECO:0000256" key="9">
    <source>
        <dbReference type="SAM" id="MobiDB-lite"/>
    </source>
</evidence>
<evidence type="ECO:0000256" key="1">
    <source>
        <dbReference type="ARBA" id="ARBA00004609"/>
    </source>
</evidence>
<keyword evidence="13" id="KW-1185">Reference proteome</keyword>
<reference evidence="12" key="1">
    <citation type="submission" date="2022-04" db="EMBL/GenBank/DDBJ databases">
        <title>Carnegiea gigantea Genome sequencing and assembly v2.</title>
        <authorList>
            <person name="Copetti D."/>
            <person name="Sanderson M.J."/>
            <person name="Burquez A."/>
            <person name="Wojciechowski M.F."/>
        </authorList>
    </citation>
    <scope>NUCLEOTIDE SEQUENCE</scope>
    <source>
        <strain evidence="12">SGP5-SGP5p</strain>
        <tissue evidence="12">Aerial part</tissue>
    </source>
</reference>
<dbReference type="AlphaFoldDB" id="A0A9Q1KFY4"/>
<keyword evidence="10" id="KW-1133">Transmembrane helix</keyword>
<dbReference type="EMBL" id="JAKOGI010000145">
    <property type="protein sequence ID" value="KAJ8442149.1"/>
    <property type="molecule type" value="Genomic_DNA"/>
</dbReference>
<comment type="subcellular location">
    <subcellularLocation>
        <location evidence="1">Cell membrane</location>
        <topology evidence="1">Lipid-anchor</topology>
        <topology evidence="1">GPI-anchor</topology>
    </subcellularLocation>
</comment>
<accession>A0A9Q1KFY4</accession>
<dbReference type="InterPro" id="IPR003245">
    <property type="entry name" value="Phytocyanin_dom"/>
</dbReference>
<name>A0A9Q1KFY4_9CARY</name>
<evidence type="ECO:0000256" key="8">
    <source>
        <dbReference type="ARBA" id="ARBA00035011"/>
    </source>
</evidence>
<dbReference type="PROSITE" id="PS51485">
    <property type="entry name" value="PHYTOCYANIN"/>
    <property type="match status" value="1"/>
</dbReference>
<keyword evidence="5" id="KW-1015">Disulfide bond</keyword>
<evidence type="ECO:0000259" key="11">
    <source>
        <dbReference type="PROSITE" id="PS51485"/>
    </source>
</evidence>
<dbReference type="GO" id="GO:0009055">
    <property type="term" value="F:electron transfer activity"/>
    <property type="evidence" value="ECO:0007669"/>
    <property type="project" value="InterPro"/>
</dbReference>
<dbReference type="Pfam" id="PF02298">
    <property type="entry name" value="Cu_bind_like"/>
    <property type="match status" value="1"/>
</dbReference>
<feature type="region of interest" description="Disordered" evidence="9">
    <location>
        <begin position="140"/>
        <end position="159"/>
    </location>
</feature>
<dbReference type="Gene3D" id="2.60.40.420">
    <property type="entry name" value="Cupredoxins - blue copper proteins"/>
    <property type="match status" value="1"/>
</dbReference>
<keyword evidence="6" id="KW-0325">Glycoprotein</keyword>
<dbReference type="GO" id="GO:0005886">
    <property type="term" value="C:plasma membrane"/>
    <property type="evidence" value="ECO:0007669"/>
    <property type="project" value="UniProtKB-SubCell"/>
</dbReference>
<dbReference type="GO" id="GO:0098552">
    <property type="term" value="C:side of membrane"/>
    <property type="evidence" value="ECO:0007669"/>
    <property type="project" value="UniProtKB-KW"/>
</dbReference>
<keyword evidence="4 10" id="KW-0472">Membrane</keyword>
<dbReference type="InterPro" id="IPR008972">
    <property type="entry name" value="Cupredoxin"/>
</dbReference>
<keyword evidence="7" id="KW-0449">Lipoprotein</keyword>
<dbReference type="SUPFAM" id="SSF49503">
    <property type="entry name" value="Cupredoxins"/>
    <property type="match status" value="1"/>
</dbReference>
<keyword evidence="10" id="KW-0812">Transmembrane</keyword>
<dbReference type="InterPro" id="IPR039391">
    <property type="entry name" value="Phytocyanin-like"/>
</dbReference>
<organism evidence="12 13">
    <name type="scientific">Carnegiea gigantea</name>
    <dbReference type="NCBI Taxonomy" id="171969"/>
    <lineage>
        <taxon>Eukaryota</taxon>
        <taxon>Viridiplantae</taxon>
        <taxon>Streptophyta</taxon>
        <taxon>Embryophyta</taxon>
        <taxon>Tracheophyta</taxon>
        <taxon>Spermatophyta</taxon>
        <taxon>Magnoliopsida</taxon>
        <taxon>eudicotyledons</taxon>
        <taxon>Gunneridae</taxon>
        <taxon>Pentapetalae</taxon>
        <taxon>Caryophyllales</taxon>
        <taxon>Cactineae</taxon>
        <taxon>Cactaceae</taxon>
        <taxon>Cactoideae</taxon>
        <taxon>Echinocereeae</taxon>
        <taxon>Carnegiea</taxon>
    </lineage>
</organism>
<evidence type="ECO:0000256" key="5">
    <source>
        <dbReference type="ARBA" id="ARBA00023157"/>
    </source>
</evidence>
<evidence type="ECO:0000256" key="6">
    <source>
        <dbReference type="ARBA" id="ARBA00023180"/>
    </source>
</evidence>
<protein>
    <recommendedName>
        <fullName evidence="11">Phytocyanin domain-containing protein</fullName>
    </recommendedName>
</protein>
<dbReference type="FunFam" id="2.60.40.420:FF:000010">
    <property type="entry name" value="Early nodulin-like protein 1"/>
    <property type="match status" value="1"/>
</dbReference>
<dbReference type="PANTHER" id="PTHR33021:SF289">
    <property type="entry name" value="EARLY NODULIN-LIKE PROTEIN 5-RELATED"/>
    <property type="match status" value="1"/>
</dbReference>
<evidence type="ECO:0000313" key="13">
    <source>
        <dbReference type="Proteomes" id="UP001153076"/>
    </source>
</evidence>
<keyword evidence="2" id="KW-0336">GPI-anchor</keyword>
<proteinExistence type="inferred from homology"/>
<feature type="domain" description="Phytocyanin" evidence="11">
    <location>
        <begin position="36"/>
        <end position="138"/>
    </location>
</feature>
<evidence type="ECO:0000256" key="2">
    <source>
        <dbReference type="ARBA" id="ARBA00022622"/>
    </source>
</evidence>
<comment type="caution">
    <text evidence="12">The sequence shown here is derived from an EMBL/GenBank/DDBJ whole genome shotgun (WGS) entry which is preliminary data.</text>
</comment>
<dbReference type="PANTHER" id="PTHR33021">
    <property type="entry name" value="BLUE COPPER PROTEIN"/>
    <property type="match status" value="1"/>
</dbReference>
<dbReference type="OrthoDB" id="959565at2759"/>
<evidence type="ECO:0000256" key="4">
    <source>
        <dbReference type="ARBA" id="ARBA00023136"/>
    </source>
</evidence>
<comment type="similarity">
    <text evidence="8">Belongs to the early nodulin-like (ENODL) family.</text>
</comment>
<feature type="transmembrane region" description="Helical" evidence="10">
    <location>
        <begin position="6"/>
        <end position="31"/>
    </location>
</feature>
<feature type="transmembrane region" description="Helical" evidence="10">
    <location>
        <begin position="167"/>
        <end position="191"/>
    </location>
</feature>
<dbReference type="Proteomes" id="UP001153076">
    <property type="component" value="Unassembled WGS sequence"/>
</dbReference>
<sequence>MAYCNSLYMIFFCRSSSFVMFVCMIFSLLFLHGTSIEFEVGDGKGWEVPPSKDPHLYNEWAQKNRFVVNDTLHFSYKKDSVMVVTDTEYNKCESPRPLFFDKDGDTTFLLDRPGLFYFMSGVSGHCERGQKMIVKVLDVESPPAHGGPSQDANPSNDNNKNKSGASWLMLMGFTSFPSLVLLLMIVGFIMITN</sequence>
<feature type="compositionally biased region" description="Polar residues" evidence="9">
    <location>
        <begin position="150"/>
        <end position="159"/>
    </location>
</feature>
<keyword evidence="3" id="KW-0732">Signal</keyword>